<reference evidence="7" key="1">
    <citation type="submission" date="2012-06" db="EMBL/GenBank/DDBJ databases">
        <title>A novel metagenomic alpha-L-rhamnosidase with high activity on rutin.</title>
        <authorList>
            <person name="Rabausch U."/>
            <person name="Streit W.R."/>
        </authorList>
    </citation>
    <scope>NUCLEOTIDE SEQUENCE</scope>
</reference>
<evidence type="ECO:0000256" key="2">
    <source>
        <dbReference type="ARBA" id="ARBA00022723"/>
    </source>
</evidence>
<protein>
    <recommendedName>
        <fullName evidence="8">Xaa-Pro aminopeptidase</fullName>
    </recommendedName>
</protein>
<proteinExistence type="inferred from homology"/>
<dbReference type="PANTHER" id="PTHR43763">
    <property type="entry name" value="XAA-PRO AMINOPEPTIDASE 1"/>
    <property type="match status" value="1"/>
</dbReference>
<dbReference type="InterPro" id="IPR050422">
    <property type="entry name" value="X-Pro_aminopeptidase_P"/>
</dbReference>
<evidence type="ECO:0000256" key="1">
    <source>
        <dbReference type="ARBA" id="ARBA00008766"/>
    </source>
</evidence>
<organism evidence="7">
    <name type="scientific">uncultured bacterium pUR16A2</name>
    <dbReference type="NCBI Taxonomy" id="1204710"/>
    <lineage>
        <taxon>Bacteria</taxon>
        <taxon>environmental samples</taxon>
    </lineage>
</organism>
<sequence length="577" mass="65188">MSNKFADRISALRDMMRESGWDAVLVSGSDPHSSEYPAPRWKQVEWLSGFTGEAGDLVITQNHVGLWTDTRYFIQARRQLEGTGIELHKTRIPEQVLIPEWLAHFAFGEKNIINIAIDGLCQRVSDIEEIKSSFDDDKEVRIVSVPDMLDSIWTDRPAIPDTRIIDLDDSITGESCDDKVDWLRAFLREKGCDAMLISSLDEIAWILNIRANDIDYNPLAISYLIISQDEVRWFVRENYDDVYISLAEGFGRLFVDPGTLNFHLFSILDKNNILTGPSPIKLRKAVKNSVEIEGMKKIHIEDGLAMEKFLFWLDSSIKNGEKITEWDAARKLGEYRAEIPGYAGDSFETISAYGPGAALPHYITPRENAPVIEKGGLYLCDSGGQYTNGTTDITRTVPTGPCSFLEMEDYTLVLKGHIELAMAVFPKGTAGCQIDYAARSPLWQAMRNFGHGTGHGVGFYLGVHEGPQDIRQNFNRQPILPGMITSDEPGIYREGMHGIRHENLILCTEAGHNEFGEWLKFETITLCHFDTGAIIRNLLSDAEIRWLNNYNETVYKTLSPRLPDDVSKWLREKTKAI</sequence>
<evidence type="ECO:0008006" key="8">
    <source>
        <dbReference type="Google" id="ProtNLM"/>
    </source>
</evidence>
<dbReference type="SUPFAM" id="SSF55920">
    <property type="entry name" value="Creatinase/aminopeptidase"/>
    <property type="match status" value="1"/>
</dbReference>
<dbReference type="FunFam" id="3.90.230.10:FF:000009">
    <property type="entry name" value="xaa-Pro aminopeptidase 2"/>
    <property type="match status" value="1"/>
</dbReference>
<dbReference type="CDD" id="cd01085">
    <property type="entry name" value="APP"/>
    <property type="match status" value="1"/>
</dbReference>
<dbReference type="GO" id="GO:0070006">
    <property type="term" value="F:metalloaminopeptidase activity"/>
    <property type="evidence" value="ECO:0007669"/>
    <property type="project" value="InterPro"/>
</dbReference>
<dbReference type="EMBL" id="JX188020">
    <property type="protein sequence ID" value="AGH13530.1"/>
    <property type="molecule type" value="Genomic_DNA"/>
</dbReference>
<dbReference type="InterPro" id="IPR000587">
    <property type="entry name" value="Creatinase_N"/>
</dbReference>
<dbReference type="GO" id="GO:0046872">
    <property type="term" value="F:metal ion binding"/>
    <property type="evidence" value="ECO:0007669"/>
    <property type="project" value="UniProtKB-KW"/>
</dbReference>
<name>R9QZ48_9BACT</name>
<evidence type="ECO:0000259" key="4">
    <source>
        <dbReference type="Pfam" id="PF00557"/>
    </source>
</evidence>
<keyword evidence="3" id="KW-0378">Hydrolase</keyword>
<evidence type="ECO:0000256" key="3">
    <source>
        <dbReference type="ARBA" id="ARBA00022801"/>
    </source>
</evidence>
<dbReference type="PANTHER" id="PTHR43763:SF6">
    <property type="entry name" value="XAA-PRO AMINOPEPTIDASE 1"/>
    <property type="match status" value="1"/>
</dbReference>
<dbReference type="InterPro" id="IPR000994">
    <property type="entry name" value="Pept_M24"/>
</dbReference>
<dbReference type="Pfam" id="PF01321">
    <property type="entry name" value="Creatinase_N"/>
    <property type="match status" value="1"/>
</dbReference>
<dbReference type="Gene3D" id="3.40.350.10">
    <property type="entry name" value="Creatinase/prolidase N-terminal domain"/>
    <property type="match status" value="2"/>
</dbReference>
<dbReference type="InterPro" id="IPR036005">
    <property type="entry name" value="Creatinase/aminopeptidase-like"/>
</dbReference>
<feature type="domain" description="Creatinase N-terminal" evidence="5">
    <location>
        <begin position="8"/>
        <end position="137"/>
    </location>
</feature>
<dbReference type="Pfam" id="PF16189">
    <property type="entry name" value="Creatinase_N_2"/>
    <property type="match status" value="1"/>
</dbReference>
<feature type="domain" description="Peptidase M24" evidence="4">
    <location>
        <begin position="293"/>
        <end position="509"/>
    </location>
</feature>
<keyword evidence="2" id="KW-0479">Metal-binding</keyword>
<dbReference type="Pfam" id="PF16188">
    <property type="entry name" value="Peptidase_M24_C"/>
    <property type="match status" value="1"/>
</dbReference>
<dbReference type="GO" id="GO:0005737">
    <property type="term" value="C:cytoplasm"/>
    <property type="evidence" value="ECO:0007669"/>
    <property type="project" value="UniProtKB-ARBA"/>
</dbReference>
<accession>R9QZ48</accession>
<evidence type="ECO:0000259" key="6">
    <source>
        <dbReference type="Pfam" id="PF16188"/>
    </source>
</evidence>
<evidence type="ECO:0000313" key="7">
    <source>
        <dbReference type="EMBL" id="AGH13530.1"/>
    </source>
</evidence>
<dbReference type="Pfam" id="PF00557">
    <property type="entry name" value="Peptidase_M24"/>
    <property type="match status" value="1"/>
</dbReference>
<feature type="domain" description="Peptidase M24 C-terminal" evidence="6">
    <location>
        <begin position="517"/>
        <end position="577"/>
    </location>
</feature>
<dbReference type="Gene3D" id="3.90.230.10">
    <property type="entry name" value="Creatinase/methionine aminopeptidase superfamily"/>
    <property type="match status" value="1"/>
</dbReference>
<comment type="similarity">
    <text evidence="1">Belongs to the peptidase M24B family.</text>
</comment>
<dbReference type="SUPFAM" id="SSF53092">
    <property type="entry name" value="Creatinase/prolidase N-terminal domain"/>
    <property type="match status" value="1"/>
</dbReference>
<evidence type="ECO:0000259" key="5">
    <source>
        <dbReference type="Pfam" id="PF01321"/>
    </source>
</evidence>
<dbReference type="AlphaFoldDB" id="R9QZ48"/>
<dbReference type="InterPro" id="IPR032416">
    <property type="entry name" value="Peptidase_M24_C"/>
</dbReference>
<dbReference type="InterPro" id="IPR029149">
    <property type="entry name" value="Creatin/AminoP/Spt16_N"/>
</dbReference>
<dbReference type="InterPro" id="IPR033740">
    <property type="entry name" value="Pept_M24B"/>
</dbReference>